<dbReference type="InterPro" id="IPR052016">
    <property type="entry name" value="Bact_Sigma-Reg"/>
</dbReference>
<dbReference type="PANTHER" id="PTHR43156:SF2">
    <property type="entry name" value="STAGE II SPORULATION PROTEIN E"/>
    <property type="match status" value="1"/>
</dbReference>
<evidence type="ECO:0000313" key="5">
    <source>
        <dbReference type="Proteomes" id="UP001628193"/>
    </source>
</evidence>
<feature type="domain" description="Response regulatory" evidence="3">
    <location>
        <begin position="3"/>
        <end position="121"/>
    </location>
</feature>
<dbReference type="InterPro" id="IPR011006">
    <property type="entry name" value="CheY-like_superfamily"/>
</dbReference>
<name>A0ABQ0CBB5_9PROT</name>
<feature type="modified residue" description="4-aspartylphosphate" evidence="2">
    <location>
        <position position="52"/>
    </location>
</feature>
<dbReference type="Proteomes" id="UP001628193">
    <property type="component" value="Unassembled WGS sequence"/>
</dbReference>
<keyword evidence="5" id="KW-1185">Reference proteome</keyword>
<dbReference type="Gene3D" id="3.60.40.10">
    <property type="entry name" value="PPM-type phosphatase domain"/>
    <property type="match status" value="1"/>
</dbReference>
<dbReference type="SMART" id="SM00448">
    <property type="entry name" value="REC"/>
    <property type="match status" value="1"/>
</dbReference>
<sequence>MRTILVVDDDPLARLHLERFLKREGHAVLMARDGQQGVEMFRAKHPDLVLMDVMMPEMNGHEATRRIRAETTNDDVQPPVIFLTGVEDQELLAECLHCGGDDFISKPFNHIILQARLKAWLRRVELAEKVAMDRDAIENVIQKMRKDDRFDPFAMRLLMTPVDKTTGDLVLSARDARGVQYVLLGDFTGHGLAAAVCGPLVSDIFHDMMPIGCTSGDILRKINEKIHTRLPVDMFLTASFIALDRAAGRMTVYNAGMHPLFIHRDGHGFWGPASKQMPLGIVREIAVEETEVVMEVREGDLIYLYSDGVYETQSPDGLFFGGENLNRALSGIAVTRAPLESIQLELERFQGDPNLRDDVTLVELTV</sequence>
<dbReference type="Pfam" id="PF07228">
    <property type="entry name" value="SpoIIE"/>
    <property type="match status" value="1"/>
</dbReference>
<evidence type="ECO:0000256" key="1">
    <source>
        <dbReference type="ARBA" id="ARBA00022801"/>
    </source>
</evidence>
<dbReference type="InterPro" id="IPR001932">
    <property type="entry name" value="PPM-type_phosphatase-like_dom"/>
</dbReference>
<protein>
    <submittedName>
        <fullName evidence="4">Protein-glutamate methylesterase/protein-glutamine glutaminase</fullName>
        <ecNumber evidence="4">3.5.1.44</ecNumber>
    </submittedName>
</protein>
<dbReference type="Pfam" id="PF00072">
    <property type="entry name" value="Response_reg"/>
    <property type="match status" value="1"/>
</dbReference>
<dbReference type="GO" id="GO:0050568">
    <property type="term" value="F:protein-glutamine glutaminase activity"/>
    <property type="evidence" value="ECO:0007669"/>
    <property type="project" value="UniProtKB-EC"/>
</dbReference>
<keyword evidence="2" id="KW-0597">Phosphoprotein</keyword>
<dbReference type="SMART" id="SM00331">
    <property type="entry name" value="PP2C_SIG"/>
    <property type="match status" value="1"/>
</dbReference>
<evidence type="ECO:0000313" key="4">
    <source>
        <dbReference type="EMBL" id="GAB0058150.1"/>
    </source>
</evidence>
<dbReference type="RefSeq" id="WP_420905828.1">
    <property type="nucleotide sequence ID" value="NZ_BAAFGK010000004.1"/>
</dbReference>
<dbReference type="PANTHER" id="PTHR43156">
    <property type="entry name" value="STAGE II SPORULATION PROTEIN E-RELATED"/>
    <property type="match status" value="1"/>
</dbReference>
<keyword evidence="1 4" id="KW-0378">Hydrolase</keyword>
<dbReference type="InterPro" id="IPR036457">
    <property type="entry name" value="PPM-type-like_dom_sf"/>
</dbReference>
<dbReference type="PROSITE" id="PS50110">
    <property type="entry name" value="RESPONSE_REGULATORY"/>
    <property type="match status" value="1"/>
</dbReference>
<evidence type="ECO:0000259" key="3">
    <source>
        <dbReference type="PROSITE" id="PS50110"/>
    </source>
</evidence>
<dbReference type="SUPFAM" id="SSF81606">
    <property type="entry name" value="PP2C-like"/>
    <property type="match status" value="1"/>
</dbReference>
<comment type="caution">
    <text evidence="4">The sequence shown here is derived from an EMBL/GenBank/DDBJ whole genome shotgun (WGS) entry which is preliminary data.</text>
</comment>
<dbReference type="SUPFAM" id="SSF52172">
    <property type="entry name" value="CheY-like"/>
    <property type="match status" value="1"/>
</dbReference>
<dbReference type="InterPro" id="IPR001789">
    <property type="entry name" value="Sig_transdc_resp-reg_receiver"/>
</dbReference>
<organism evidence="4 5">
    <name type="scientific">Candidatus Magnetaquiglobus chichijimensis</name>
    <dbReference type="NCBI Taxonomy" id="3141448"/>
    <lineage>
        <taxon>Bacteria</taxon>
        <taxon>Pseudomonadati</taxon>
        <taxon>Pseudomonadota</taxon>
        <taxon>Magnetococcia</taxon>
        <taxon>Magnetococcales</taxon>
        <taxon>Candidatus Magnetaquicoccaceae</taxon>
        <taxon>Candidatus Magnetaquiglobus</taxon>
    </lineage>
</organism>
<dbReference type="EC" id="3.5.1.44" evidence="4"/>
<dbReference type="EMBL" id="BAAFGK010000004">
    <property type="protein sequence ID" value="GAB0058150.1"/>
    <property type="molecule type" value="Genomic_DNA"/>
</dbReference>
<proteinExistence type="predicted"/>
<gene>
    <name evidence="4" type="primary">cheB_10</name>
    <name evidence="4" type="ORF">SIID45300_02494</name>
</gene>
<dbReference type="Gene3D" id="3.40.50.2300">
    <property type="match status" value="1"/>
</dbReference>
<accession>A0ABQ0CBB5</accession>
<reference evidence="4 5" key="1">
    <citation type="submission" date="2024-09" db="EMBL/GenBank/DDBJ databases">
        <title>Draft genome sequence of Candidatus Magnetaquicoccaceae bacterium FCR-1.</title>
        <authorList>
            <person name="Shimoshige H."/>
            <person name="Shimamura S."/>
            <person name="Taoka A."/>
            <person name="Kobayashi H."/>
            <person name="Maekawa T."/>
        </authorList>
    </citation>
    <scope>NUCLEOTIDE SEQUENCE [LARGE SCALE GENOMIC DNA]</scope>
    <source>
        <strain evidence="4 5">FCR-1</strain>
    </source>
</reference>
<evidence type="ECO:0000256" key="2">
    <source>
        <dbReference type="PROSITE-ProRule" id="PRU00169"/>
    </source>
</evidence>